<dbReference type="SUPFAM" id="SSF55486">
    <property type="entry name" value="Metalloproteases ('zincins'), catalytic domain"/>
    <property type="match status" value="1"/>
</dbReference>
<evidence type="ECO:0000256" key="6">
    <source>
        <dbReference type="ARBA" id="ARBA00023049"/>
    </source>
</evidence>
<evidence type="ECO:0000259" key="9">
    <source>
        <dbReference type="Pfam" id="PF01432"/>
    </source>
</evidence>
<evidence type="ECO:0000256" key="4">
    <source>
        <dbReference type="ARBA" id="ARBA00022801"/>
    </source>
</evidence>
<comment type="function">
    <text evidence="7">Cleaves proteins, imported into the mitochondrion, to their mature size. While most mitochondrial precursor proteins are processed to the mature form in one step by mitochondrial processing peptidase (MPP), the sequential cleavage by MIP of an octapeptide after initial processing by MPP is a required step for a subgroup of nuclear-encoded precursor proteins destined for the matrix or the inner membrane.</text>
</comment>
<keyword evidence="2 8" id="KW-0645">Protease</keyword>
<dbReference type="InterPro" id="IPR045090">
    <property type="entry name" value="Pept_M3A_M3B"/>
</dbReference>
<dbReference type="GO" id="GO:0006518">
    <property type="term" value="P:peptide metabolic process"/>
    <property type="evidence" value="ECO:0007669"/>
    <property type="project" value="TreeGrafter"/>
</dbReference>
<dbReference type="Gene3D" id="1.10.1370.10">
    <property type="entry name" value="Neurolysin, domain 3"/>
    <property type="match status" value="1"/>
</dbReference>
<accession>A0A0C9YCD2</accession>
<dbReference type="Pfam" id="PF01432">
    <property type="entry name" value="Peptidase_M3"/>
    <property type="match status" value="1"/>
</dbReference>
<dbReference type="GO" id="GO:0004222">
    <property type="term" value="F:metalloendopeptidase activity"/>
    <property type="evidence" value="ECO:0007669"/>
    <property type="project" value="InterPro"/>
</dbReference>
<protein>
    <recommendedName>
        <fullName evidence="9">Peptidase M3A/M3B catalytic domain-containing protein</fullName>
    </recommendedName>
</protein>
<evidence type="ECO:0000256" key="5">
    <source>
        <dbReference type="ARBA" id="ARBA00022833"/>
    </source>
</evidence>
<evidence type="ECO:0000256" key="1">
    <source>
        <dbReference type="ARBA" id="ARBA00006040"/>
    </source>
</evidence>
<evidence type="ECO:0000256" key="2">
    <source>
        <dbReference type="ARBA" id="ARBA00022670"/>
    </source>
</evidence>
<dbReference type="EMBL" id="KN834200">
    <property type="protein sequence ID" value="KIK11514.1"/>
    <property type="molecule type" value="Genomic_DNA"/>
</dbReference>
<dbReference type="PANTHER" id="PTHR11804">
    <property type="entry name" value="PROTEASE M3 THIMET OLIGOPEPTIDASE-RELATED"/>
    <property type="match status" value="1"/>
</dbReference>
<gene>
    <name evidence="10" type="ORF">PISMIDRAFT_19457</name>
</gene>
<dbReference type="InterPro" id="IPR001567">
    <property type="entry name" value="Pept_M3A_M3B_dom"/>
</dbReference>
<dbReference type="Gene3D" id="3.40.390.10">
    <property type="entry name" value="Collagenase (Catalytic Domain)"/>
    <property type="match status" value="1"/>
</dbReference>
<evidence type="ECO:0000313" key="11">
    <source>
        <dbReference type="Proteomes" id="UP000054018"/>
    </source>
</evidence>
<dbReference type="InterPro" id="IPR024079">
    <property type="entry name" value="MetalloPept_cat_dom_sf"/>
</dbReference>
<dbReference type="GO" id="GO:0046872">
    <property type="term" value="F:metal ion binding"/>
    <property type="evidence" value="ECO:0007669"/>
    <property type="project" value="UniProtKB-UniRule"/>
</dbReference>
<comment type="similarity">
    <text evidence="1 8">Belongs to the peptidase M3 family.</text>
</comment>
<keyword evidence="5 8" id="KW-0862">Zinc</keyword>
<evidence type="ECO:0000256" key="3">
    <source>
        <dbReference type="ARBA" id="ARBA00022723"/>
    </source>
</evidence>
<dbReference type="HOGENOM" id="CLU_1185425_0_0_1"/>
<evidence type="ECO:0000256" key="8">
    <source>
        <dbReference type="RuleBase" id="RU003435"/>
    </source>
</evidence>
<feature type="domain" description="Peptidase M3A/M3B catalytic" evidence="9">
    <location>
        <begin position="29"/>
        <end position="117"/>
    </location>
</feature>
<name>A0A0C9YCD2_9AGAM</name>
<dbReference type="AlphaFoldDB" id="A0A0C9YCD2"/>
<dbReference type="Proteomes" id="UP000054018">
    <property type="component" value="Unassembled WGS sequence"/>
</dbReference>
<dbReference type="STRING" id="765257.A0A0C9YCD2"/>
<reference evidence="11" key="2">
    <citation type="submission" date="2015-01" db="EMBL/GenBank/DDBJ databases">
        <title>Evolutionary Origins and Diversification of the Mycorrhizal Mutualists.</title>
        <authorList>
            <consortium name="DOE Joint Genome Institute"/>
            <consortium name="Mycorrhizal Genomics Consortium"/>
            <person name="Kohler A."/>
            <person name="Kuo A."/>
            <person name="Nagy L.G."/>
            <person name="Floudas D."/>
            <person name="Copeland A."/>
            <person name="Barry K.W."/>
            <person name="Cichocki N."/>
            <person name="Veneault-Fourrey C."/>
            <person name="LaButti K."/>
            <person name="Lindquist E.A."/>
            <person name="Lipzen A."/>
            <person name="Lundell T."/>
            <person name="Morin E."/>
            <person name="Murat C."/>
            <person name="Riley R."/>
            <person name="Ohm R."/>
            <person name="Sun H."/>
            <person name="Tunlid A."/>
            <person name="Henrissat B."/>
            <person name="Grigoriev I.V."/>
            <person name="Hibbett D.S."/>
            <person name="Martin F."/>
        </authorList>
    </citation>
    <scope>NUCLEOTIDE SEQUENCE [LARGE SCALE GENOMIC DNA]</scope>
    <source>
        <strain evidence="11">441</strain>
    </source>
</reference>
<keyword evidence="4 8" id="KW-0378">Hydrolase</keyword>
<dbReference type="PANTHER" id="PTHR11804:SF84">
    <property type="entry name" value="SACCHAROLYSIN"/>
    <property type="match status" value="1"/>
</dbReference>
<keyword evidence="11" id="KW-1185">Reference proteome</keyword>
<sequence>MERNRPQPRRPATTSVKAYDPHESGLAINIPLLEHALDLRHRTTSVLGYKIWADYVTEVKMVKTSGFAQTVNIFMDDLEVKLRPISIEKCEILLALKKDEQKECGFPSGGEFYIWDYTKESPLLLDTRTLIMTPYLHRYFDHMCVEKTLNLYDSPVKECFPVSPVVPTIFSIYQNLLGITFVEMTGKKKRRLASHNTQCGKETQMTTQVLSGTVASICFLAVCPDALYGNLRLT</sequence>
<comment type="cofactor">
    <cofactor evidence="8">
        <name>Zn(2+)</name>
        <dbReference type="ChEBI" id="CHEBI:29105"/>
    </cofactor>
    <text evidence="8">Binds 1 zinc ion.</text>
</comment>
<proteinExistence type="inferred from homology"/>
<reference evidence="10 11" key="1">
    <citation type="submission" date="2014-04" db="EMBL/GenBank/DDBJ databases">
        <authorList>
            <consortium name="DOE Joint Genome Institute"/>
            <person name="Kuo A."/>
            <person name="Kohler A."/>
            <person name="Costa M.D."/>
            <person name="Nagy L.G."/>
            <person name="Floudas D."/>
            <person name="Copeland A."/>
            <person name="Barry K.W."/>
            <person name="Cichocki N."/>
            <person name="Veneault-Fourrey C."/>
            <person name="LaButti K."/>
            <person name="Lindquist E.A."/>
            <person name="Lipzen A."/>
            <person name="Lundell T."/>
            <person name="Morin E."/>
            <person name="Murat C."/>
            <person name="Sun H."/>
            <person name="Tunlid A."/>
            <person name="Henrissat B."/>
            <person name="Grigoriev I.V."/>
            <person name="Hibbett D.S."/>
            <person name="Martin F."/>
            <person name="Nordberg H.P."/>
            <person name="Cantor M.N."/>
            <person name="Hua S.X."/>
        </authorList>
    </citation>
    <scope>NUCLEOTIDE SEQUENCE [LARGE SCALE GENOMIC DNA]</scope>
    <source>
        <strain evidence="10 11">441</strain>
    </source>
</reference>
<evidence type="ECO:0000256" key="7">
    <source>
        <dbReference type="ARBA" id="ARBA00025208"/>
    </source>
</evidence>
<dbReference type="OrthoDB" id="534666at2759"/>
<dbReference type="InterPro" id="IPR024077">
    <property type="entry name" value="Neurolysin/TOP_dom2"/>
</dbReference>
<evidence type="ECO:0000313" key="10">
    <source>
        <dbReference type="EMBL" id="KIK11514.1"/>
    </source>
</evidence>
<keyword evidence="3 8" id="KW-0479">Metal-binding</keyword>
<dbReference type="GO" id="GO:0005758">
    <property type="term" value="C:mitochondrial intermembrane space"/>
    <property type="evidence" value="ECO:0007669"/>
    <property type="project" value="TreeGrafter"/>
</dbReference>
<keyword evidence="6 8" id="KW-0482">Metalloprotease</keyword>
<organism evidence="10 11">
    <name type="scientific">Pisolithus microcarpus 441</name>
    <dbReference type="NCBI Taxonomy" id="765257"/>
    <lineage>
        <taxon>Eukaryota</taxon>
        <taxon>Fungi</taxon>
        <taxon>Dikarya</taxon>
        <taxon>Basidiomycota</taxon>
        <taxon>Agaricomycotina</taxon>
        <taxon>Agaricomycetes</taxon>
        <taxon>Agaricomycetidae</taxon>
        <taxon>Boletales</taxon>
        <taxon>Sclerodermatineae</taxon>
        <taxon>Pisolithaceae</taxon>
        <taxon>Pisolithus</taxon>
    </lineage>
</organism>
<dbReference type="GO" id="GO:0006508">
    <property type="term" value="P:proteolysis"/>
    <property type="evidence" value="ECO:0007669"/>
    <property type="project" value="UniProtKB-KW"/>
</dbReference>